<dbReference type="EMBL" id="JACHIH010000026">
    <property type="protein sequence ID" value="MBB5048841.1"/>
    <property type="molecule type" value="Genomic_DNA"/>
</dbReference>
<sequence>MSALMTKPVAAPTAIAVSEHLDRLELTMEGQRLELSAGRLRAACKCAHCLRARIDGVFPAQFDGIAITTVAPIGGYAVNIGFSDGHVRGIYPWAYLLQLSAA</sequence>
<comment type="caution">
    <text evidence="4">The sequence shown here is derived from an EMBL/GenBank/DDBJ whole genome shotgun (WGS) entry which is preliminary data.</text>
</comment>
<dbReference type="InterPro" id="IPR038492">
    <property type="entry name" value="GBBH-like_N_sf"/>
</dbReference>
<name>A0A7W7Z6F2_9BRAD</name>
<dbReference type="Gene3D" id="3.30.2020.30">
    <property type="match status" value="1"/>
</dbReference>
<dbReference type="Pfam" id="PF06155">
    <property type="entry name" value="GBBH-like_N"/>
    <property type="match status" value="1"/>
</dbReference>
<keyword evidence="1" id="KW-0479">Metal-binding</keyword>
<feature type="domain" description="Gamma-butyrobetaine hydroxylase-like N-terminal" evidence="3">
    <location>
        <begin position="22"/>
        <end position="96"/>
    </location>
</feature>
<evidence type="ECO:0000259" key="3">
    <source>
        <dbReference type="Pfam" id="PF06155"/>
    </source>
</evidence>
<proteinExistence type="predicted"/>
<reference evidence="4 5" key="1">
    <citation type="submission" date="2020-08" db="EMBL/GenBank/DDBJ databases">
        <title>Genomic Encyclopedia of Type Strains, Phase IV (KMG-IV): sequencing the most valuable type-strain genomes for metagenomic binning, comparative biology and taxonomic classification.</title>
        <authorList>
            <person name="Goeker M."/>
        </authorList>
    </citation>
    <scope>NUCLEOTIDE SEQUENCE [LARGE SCALE GENOMIC DNA]</scope>
    <source>
        <strain evidence="4 5">DSM 12706</strain>
    </source>
</reference>
<dbReference type="Proteomes" id="UP000542353">
    <property type="component" value="Unassembled WGS sequence"/>
</dbReference>
<evidence type="ECO:0000313" key="4">
    <source>
        <dbReference type="EMBL" id="MBB5048841.1"/>
    </source>
</evidence>
<gene>
    <name evidence="4" type="ORF">HNR60_003611</name>
</gene>
<organism evidence="4 5">
    <name type="scientific">Rhodopseudomonas rhenobacensis</name>
    <dbReference type="NCBI Taxonomy" id="87461"/>
    <lineage>
        <taxon>Bacteria</taxon>
        <taxon>Pseudomonadati</taxon>
        <taxon>Pseudomonadota</taxon>
        <taxon>Alphaproteobacteria</taxon>
        <taxon>Hyphomicrobiales</taxon>
        <taxon>Nitrobacteraceae</taxon>
        <taxon>Rhodopseudomonas</taxon>
    </lineage>
</organism>
<accession>A0A7W7Z6F2</accession>
<dbReference type="RefSeq" id="WP_246432993.1">
    <property type="nucleotide sequence ID" value="NZ_JACHIH010000026.1"/>
</dbReference>
<evidence type="ECO:0000256" key="2">
    <source>
        <dbReference type="ARBA" id="ARBA00023004"/>
    </source>
</evidence>
<dbReference type="AlphaFoldDB" id="A0A7W7Z6F2"/>
<evidence type="ECO:0000313" key="5">
    <source>
        <dbReference type="Proteomes" id="UP000542353"/>
    </source>
</evidence>
<dbReference type="InterPro" id="IPR010376">
    <property type="entry name" value="GBBH-like_N"/>
</dbReference>
<keyword evidence="5" id="KW-1185">Reference proteome</keyword>
<keyword evidence="2" id="KW-0408">Iron</keyword>
<dbReference type="PANTHER" id="PTHR35303">
    <property type="entry name" value="OS02G0197800 PROTEIN"/>
    <property type="match status" value="1"/>
</dbReference>
<protein>
    <submittedName>
        <fullName evidence="4">Prepilin-type processing-associated H-X9-DG protein</fullName>
    </submittedName>
</protein>
<dbReference type="GO" id="GO:0046872">
    <property type="term" value="F:metal ion binding"/>
    <property type="evidence" value="ECO:0007669"/>
    <property type="project" value="UniProtKB-KW"/>
</dbReference>
<evidence type="ECO:0000256" key="1">
    <source>
        <dbReference type="ARBA" id="ARBA00022723"/>
    </source>
</evidence>